<reference evidence="1" key="1">
    <citation type="submission" date="2023-10" db="EMBL/GenBank/DDBJ databases">
        <authorList>
            <person name="Chen Y."/>
            <person name="Shah S."/>
            <person name="Dougan E. K."/>
            <person name="Thang M."/>
            <person name="Chan C."/>
        </authorList>
    </citation>
    <scope>NUCLEOTIDE SEQUENCE [LARGE SCALE GENOMIC DNA]</scope>
</reference>
<evidence type="ECO:0000313" key="1">
    <source>
        <dbReference type="EMBL" id="CAK0905792.1"/>
    </source>
</evidence>
<proteinExistence type="predicted"/>
<evidence type="ECO:0000313" key="2">
    <source>
        <dbReference type="Proteomes" id="UP001189429"/>
    </source>
</evidence>
<keyword evidence="2" id="KW-1185">Reference proteome</keyword>
<accession>A0ABN9Y3P7</accession>
<protein>
    <recommendedName>
        <fullName evidence="3">Subtilisin</fullName>
    </recommendedName>
</protein>
<gene>
    <name evidence="1" type="ORF">PCOR1329_LOCUS81364</name>
</gene>
<organism evidence="1 2">
    <name type="scientific">Prorocentrum cordatum</name>
    <dbReference type="NCBI Taxonomy" id="2364126"/>
    <lineage>
        <taxon>Eukaryota</taxon>
        <taxon>Sar</taxon>
        <taxon>Alveolata</taxon>
        <taxon>Dinophyceae</taxon>
        <taxon>Prorocentrales</taxon>
        <taxon>Prorocentraceae</taxon>
        <taxon>Prorocentrum</taxon>
    </lineage>
</organism>
<evidence type="ECO:0008006" key="3">
    <source>
        <dbReference type="Google" id="ProtNLM"/>
    </source>
</evidence>
<dbReference type="EMBL" id="CAUYUJ010021614">
    <property type="protein sequence ID" value="CAK0905792.1"/>
    <property type="molecule type" value="Genomic_DNA"/>
</dbReference>
<sequence>MGSAYTASSCNDSVGSGVQHLVHLSTLNDLDRKRPHEAADDIVRGDFARVATFSKATLTATLANGGVGNMVLATPNSRRTYCRKTRTSLSYNRVGHEPPRPTVPKPTSQ</sequence>
<comment type="caution">
    <text evidence="1">The sequence shown here is derived from an EMBL/GenBank/DDBJ whole genome shotgun (WGS) entry which is preliminary data.</text>
</comment>
<dbReference type="Proteomes" id="UP001189429">
    <property type="component" value="Unassembled WGS sequence"/>
</dbReference>
<name>A0ABN9Y3P7_9DINO</name>